<dbReference type="PROSITE" id="PS50125">
    <property type="entry name" value="GUANYLATE_CYCLASE_2"/>
    <property type="match status" value="1"/>
</dbReference>
<dbReference type="PANTHER" id="PTHR43081">
    <property type="entry name" value="ADENYLATE CYCLASE, TERMINAL-DIFFERENTIATION SPECIFIC-RELATED"/>
    <property type="match status" value="1"/>
</dbReference>
<evidence type="ECO:0000256" key="1">
    <source>
        <dbReference type="ARBA" id="ARBA00005381"/>
    </source>
</evidence>
<feature type="modified residue" description="4-aspartylphosphate" evidence="2">
    <location>
        <position position="62"/>
    </location>
</feature>
<keyword evidence="2" id="KW-0597">Phosphoprotein</keyword>
<protein>
    <submittedName>
        <fullName evidence="7">Adenylate/guanylate cyclase domain-containing protein</fullName>
    </submittedName>
</protein>
<reference evidence="7 8" key="1">
    <citation type="journal article" date="2020" name="Harmful Algae">
        <title>Molecular and morphological characterization of a novel dihydroanatoxin-a producing Microcoleus species (cyanobacteria) from the Russian River, California, USA.</title>
        <authorList>
            <person name="Conklin K.Y."/>
            <person name="Stancheva R."/>
            <person name="Otten T.G."/>
            <person name="Fadness R."/>
            <person name="Boyer G.L."/>
            <person name="Read B."/>
            <person name="Zhang X."/>
            <person name="Sheath R.G."/>
        </authorList>
    </citation>
    <scope>NUCLEOTIDE SEQUENCE [LARGE SCALE GENOMIC DNA]</scope>
    <source>
        <strain evidence="7 8">PTRS2</strain>
    </source>
</reference>
<dbReference type="SMART" id="SM00086">
    <property type="entry name" value="PAC"/>
    <property type="match status" value="1"/>
</dbReference>
<feature type="domain" description="PAS" evidence="4">
    <location>
        <begin position="168"/>
        <end position="204"/>
    </location>
</feature>
<evidence type="ECO:0000313" key="7">
    <source>
        <dbReference type="EMBL" id="MEK0185213.1"/>
    </source>
</evidence>
<gene>
    <name evidence="7" type="ORF">WMG39_10105</name>
</gene>
<dbReference type="InterPro" id="IPR011006">
    <property type="entry name" value="CheY-like_superfamily"/>
</dbReference>
<evidence type="ECO:0000313" key="8">
    <source>
        <dbReference type="Proteomes" id="UP001384579"/>
    </source>
</evidence>
<dbReference type="InterPro" id="IPR035965">
    <property type="entry name" value="PAS-like_dom_sf"/>
</dbReference>
<keyword evidence="8" id="KW-1185">Reference proteome</keyword>
<dbReference type="Gene3D" id="3.30.70.1230">
    <property type="entry name" value="Nucleotide cyclase"/>
    <property type="match status" value="1"/>
</dbReference>
<dbReference type="NCBIfam" id="TIGR00229">
    <property type="entry name" value="sensory_box"/>
    <property type="match status" value="1"/>
</dbReference>
<feature type="domain" description="Response regulatory" evidence="3">
    <location>
        <begin position="5"/>
        <end position="128"/>
    </location>
</feature>
<dbReference type="EMBL" id="JBBLXS010000102">
    <property type="protein sequence ID" value="MEK0185213.1"/>
    <property type="molecule type" value="Genomic_DNA"/>
</dbReference>
<dbReference type="InterPro" id="IPR050697">
    <property type="entry name" value="Adenylyl/Guanylyl_Cyclase_3/4"/>
</dbReference>
<dbReference type="PROSITE" id="PS50110">
    <property type="entry name" value="RESPONSE_REGULATORY"/>
    <property type="match status" value="1"/>
</dbReference>
<dbReference type="InterPro" id="IPR001610">
    <property type="entry name" value="PAC"/>
</dbReference>
<evidence type="ECO:0000259" key="4">
    <source>
        <dbReference type="PROSITE" id="PS50112"/>
    </source>
</evidence>
<feature type="domain" description="Guanylate cyclase" evidence="6">
    <location>
        <begin position="356"/>
        <end position="482"/>
    </location>
</feature>
<sequence length="589" mass="65865">MNQQVIICVDDEITILRGLKAELREAVDNDYIIEIAEGGEEALELMQELRDDGSEVILIISDQMMPEMRGDELLRRVHIMSPKTIKIMLTGQADVEAISNAINHANLYRYISKPWQAEDLKLTVKEAINSYFKDKQLTEQNAQLQRMNQELATLNSQQAVLITKLHENENRLTQFLEAMPVGVGVLDTDGKVYYINRKAKEIFGKGVVSDIPTEKVSEVYQLYQGGTLEHCPVENLPIIRALRGETSVADDLEVRHGEQIIPVEIQATPIYDRDGKIVYAINTLQDITERKQAEAERKKLIEELFEVNCNLEIALEAELEITQATSRFVPNEFLGFLGCESIVDIKLGDAVQLEMSVLFSDIREFTTLSEQMTPEDNFKFINSYLSHMEPLIVENRGFIDKYIGDAIMALFSEGADDAVRAGIAMLHALVEYNQERASAGYIPIKIGVGINTGSLMLGIVGGPSRMDGTVISDAVNLASRIESLTKKYGVSLLITDPTFQSLKNPADYAIRKIDRVQVKGKSEMVTVYEVFDADLPEIKAGKLATLQVFSEALFLYDMKNFSGAAVLFNECLQQNPGDVVAQIYLERCG</sequence>
<dbReference type="SUPFAM" id="SSF55785">
    <property type="entry name" value="PYP-like sensor domain (PAS domain)"/>
    <property type="match status" value="1"/>
</dbReference>
<dbReference type="RefSeq" id="WP_340524062.1">
    <property type="nucleotide sequence ID" value="NZ_JBBLXS010000102.1"/>
</dbReference>
<evidence type="ECO:0000256" key="2">
    <source>
        <dbReference type="PROSITE-ProRule" id="PRU00169"/>
    </source>
</evidence>
<dbReference type="PROSITE" id="PS50112">
    <property type="entry name" value="PAS"/>
    <property type="match status" value="1"/>
</dbReference>
<name>A0ABU8YM45_9CYAN</name>
<dbReference type="SUPFAM" id="SSF52172">
    <property type="entry name" value="CheY-like"/>
    <property type="match status" value="1"/>
</dbReference>
<dbReference type="InterPro" id="IPR013656">
    <property type="entry name" value="PAS_4"/>
</dbReference>
<organism evidence="7 8">
    <name type="scientific">Microcoleus anatoxicus PTRS2</name>
    <dbReference type="NCBI Taxonomy" id="2705321"/>
    <lineage>
        <taxon>Bacteria</taxon>
        <taxon>Bacillati</taxon>
        <taxon>Cyanobacteriota</taxon>
        <taxon>Cyanophyceae</taxon>
        <taxon>Oscillatoriophycideae</taxon>
        <taxon>Oscillatoriales</taxon>
        <taxon>Microcoleaceae</taxon>
        <taxon>Microcoleus</taxon>
        <taxon>Microcoleus anatoxicus</taxon>
    </lineage>
</organism>
<proteinExistence type="inferred from homology"/>
<dbReference type="SMART" id="SM00091">
    <property type="entry name" value="PAS"/>
    <property type="match status" value="1"/>
</dbReference>
<dbReference type="Gene3D" id="3.30.450.20">
    <property type="entry name" value="PAS domain"/>
    <property type="match status" value="1"/>
</dbReference>
<dbReference type="SUPFAM" id="SSF55073">
    <property type="entry name" value="Nucleotide cyclase"/>
    <property type="match status" value="1"/>
</dbReference>
<dbReference type="InterPro" id="IPR029787">
    <property type="entry name" value="Nucleotide_cyclase"/>
</dbReference>
<dbReference type="CDD" id="cd17569">
    <property type="entry name" value="REC_HupR-like"/>
    <property type="match status" value="1"/>
</dbReference>
<comment type="caution">
    <text evidence="7">The sequence shown here is derived from an EMBL/GenBank/DDBJ whole genome shotgun (WGS) entry which is preliminary data.</text>
</comment>
<dbReference type="InterPro" id="IPR000014">
    <property type="entry name" value="PAS"/>
</dbReference>
<dbReference type="CDD" id="cd00130">
    <property type="entry name" value="PAS"/>
    <property type="match status" value="1"/>
</dbReference>
<dbReference type="SMART" id="SM00044">
    <property type="entry name" value="CYCc"/>
    <property type="match status" value="1"/>
</dbReference>
<dbReference type="Pfam" id="PF00072">
    <property type="entry name" value="Response_reg"/>
    <property type="match status" value="1"/>
</dbReference>
<comment type="similarity">
    <text evidence="1">Belongs to the adenylyl cyclase class-3 family.</text>
</comment>
<dbReference type="Pfam" id="PF08448">
    <property type="entry name" value="PAS_4"/>
    <property type="match status" value="1"/>
</dbReference>
<dbReference type="Gene3D" id="3.40.50.2300">
    <property type="match status" value="1"/>
</dbReference>
<dbReference type="InterPro" id="IPR001789">
    <property type="entry name" value="Sig_transdc_resp-reg_receiver"/>
</dbReference>
<feature type="domain" description="PAC" evidence="5">
    <location>
        <begin position="242"/>
        <end position="299"/>
    </location>
</feature>
<evidence type="ECO:0000259" key="6">
    <source>
        <dbReference type="PROSITE" id="PS50125"/>
    </source>
</evidence>
<dbReference type="CDD" id="cd07302">
    <property type="entry name" value="CHD"/>
    <property type="match status" value="1"/>
</dbReference>
<dbReference type="Proteomes" id="UP001384579">
    <property type="component" value="Unassembled WGS sequence"/>
</dbReference>
<dbReference type="InterPro" id="IPR000700">
    <property type="entry name" value="PAS-assoc_C"/>
</dbReference>
<dbReference type="PROSITE" id="PS50113">
    <property type="entry name" value="PAC"/>
    <property type="match status" value="1"/>
</dbReference>
<dbReference type="InterPro" id="IPR001054">
    <property type="entry name" value="A/G_cyclase"/>
</dbReference>
<evidence type="ECO:0000259" key="5">
    <source>
        <dbReference type="PROSITE" id="PS50113"/>
    </source>
</evidence>
<evidence type="ECO:0000259" key="3">
    <source>
        <dbReference type="PROSITE" id="PS50110"/>
    </source>
</evidence>
<dbReference type="PANTHER" id="PTHR43081:SF1">
    <property type="entry name" value="ADENYLATE CYCLASE, TERMINAL-DIFFERENTIATION SPECIFIC"/>
    <property type="match status" value="1"/>
</dbReference>
<dbReference type="Pfam" id="PF00211">
    <property type="entry name" value="Guanylate_cyc"/>
    <property type="match status" value="1"/>
</dbReference>
<dbReference type="SMART" id="SM00448">
    <property type="entry name" value="REC"/>
    <property type="match status" value="1"/>
</dbReference>
<accession>A0ABU8YM45</accession>